<proteinExistence type="predicted"/>
<gene>
    <name evidence="2" type="ORF">P7K49_032833</name>
</gene>
<dbReference type="EMBL" id="JASSZA010000019">
    <property type="protein sequence ID" value="KAK2086926.1"/>
    <property type="molecule type" value="Genomic_DNA"/>
</dbReference>
<evidence type="ECO:0000313" key="3">
    <source>
        <dbReference type="Proteomes" id="UP001266305"/>
    </source>
</evidence>
<organism evidence="2 3">
    <name type="scientific">Saguinus oedipus</name>
    <name type="common">Cotton-top tamarin</name>
    <name type="synonym">Oedipomidas oedipus</name>
    <dbReference type="NCBI Taxonomy" id="9490"/>
    <lineage>
        <taxon>Eukaryota</taxon>
        <taxon>Metazoa</taxon>
        <taxon>Chordata</taxon>
        <taxon>Craniata</taxon>
        <taxon>Vertebrata</taxon>
        <taxon>Euteleostomi</taxon>
        <taxon>Mammalia</taxon>
        <taxon>Eutheria</taxon>
        <taxon>Euarchontoglires</taxon>
        <taxon>Primates</taxon>
        <taxon>Haplorrhini</taxon>
        <taxon>Platyrrhini</taxon>
        <taxon>Cebidae</taxon>
        <taxon>Callitrichinae</taxon>
        <taxon>Saguinus</taxon>
    </lineage>
</organism>
<evidence type="ECO:0000256" key="1">
    <source>
        <dbReference type="SAM" id="MobiDB-lite"/>
    </source>
</evidence>
<protein>
    <submittedName>
        <fullName evidence="2">Uncharacterized protein</fullName>
    </submittedName>
</protein>
<accession>A0ABQ9TQ76</accession>
<evidence type="ECO:0000313" key="2">
    <source>
        <dbReference type="EMBL" id="KAK2086926.1"/>
    </source>
</evidence>
<dbReference type="Proteomes" id="UP001266305">
    <property type="component" value="Unassembled WGS sequence"/>
</dbReference>
<keyword evidence="3" id="KW-1185">Reference proteome</keyword>
<reference evidence="2 3" key="1">
    <citation type="submission" date="2023-05" db="EMBL/GenBank/DDBJ databases">
        <title>B98-5 Cell Line De Novo Hybrid Assembly: An Optical Mapping Approach.</title>
        <authorList>
            <person name="Kananen K."/>
            <person name="Auerbach J.A."/>
            <person name="Kautto E."/>
            <person name="Blachly J.S."/>
        </authorList>
    </citation>
    <scope>NUCLEOTIDE SEQUENCE [LARGE SCALE GENOMIC DNA]</scope>
    <source>
        <strain evidence="2">B95-8</strain>
        <tissue evidence="2">Cell line</tissue>
    </source>
</reference>
<feature type="region of interest" description="Disordered" evidence="1">
    <location>
        <begin position="1"/>
        <end position="97"/>
    </location>
</feature>
<sequence length="97" mass="10583">MHLGSQFLEGRGDLQLGPDHPCPPQDGTGPRGSQDSVDNHQENPLTGKALSRPQRQGTNDANTKARMPRPSADTRAKALSRYPRQGPRHANAKADRH</sequence>
<feature type="compositionally biased region" description="Polar residues" evidence="1">
    <location>
        <begin position="53"/>
        <end position="62"/>
    </location>
</feature>
<name>A0ABQ9TQ76_SAGOE</name>
<comment type="caution">
    <text evidence="2">The sequence shown here is derived from an EMBL/GenBank/DDBJ whole genome shotgun (WGS) entry which is preliminary data.</text>
</comment>